<keyword evidence="1" id="KW-0472">Membrane</keyword>
<sequence length="273" mass="30515">MTFAARRLRNTSIALAALALMGLAVWLHHLALRDTSFLTGWLLVAAFIVLAGYNMRKKLPFLPLADSASWLQVHVYLGYLTIALFLMHTGVKMPNGVLESVLWVLVVALLVTGLFGIAISRLIPGALTQHGERIIYERIPAFRAQLASEVADLATKSVEQTASGTVASYYTQRLQPFFARPRNFWLHLLGSSRPRQAMCREIRSLERYVAKEDQQTLDEIEARVLAKDNLDYQHAWQSLLKGWLFLHIPLTYAAIVVAVVHVVLAYAFASATS</sequence>
<keyword evidence="3" id="KW-1185">Reference proteome</keyword>
<comment type="caution">
    <text evidence="2">The sequence shown here is derived from an EMBL/GenBank/DDBJ whole genome shotgun (WGS) entry which is preliminary data.</text>
</comment>
<name>A0A369TA70_9PROT</name>
<reference evidence="2 3" key="1">
    <citation type="submission" date="2018-07" db="EMBL/GenBank/DDBJ databases">
        <title>Venubactetium sediminum gen. nov., sp. nov., isolated from a marine solar saltern.</title>
        <authorList>
            <person name="Wang S."/>
        </authorList>
    </citation>
    <scope>NUCLEOTIDE SEQUENCE [LARGE SCALE GENOMIC DNA]</scope>
    <source>
        <strain evidence="2 3">WD2A32</strain>
    </source>
</reference>
<protein>
    <submittedName>
        <fullName evidence="2">Uncharacterized protein</fullName>
    </submittedName>
</protein>
<evidence type="ECO:0000313" key="2">
    <source>
        <dbReference type="EMBL" id="RDD62229.1"/>
    </source>
</evidence>
<feature type="transmembrane region" description="Helical" evidence="1">
    <location>
        <begin position="12"/>
        <end position="31"/>
    </location>
</feature>
<organism evidence="2 3">
    <name type="scientific">Ferruginivarius sediminum</name>
    <dbReference type="NCBI Taxonomy" id="2661937"/>
    <lineage>
        <taxon>Bacteria</taxon>
        <taxon>Pseudomonadati</taxon>
        <taxon>Pseudomonadota</taxon>
        <taxon>Alphaproteobacteria</taxon>
        <taxon>Rhodospirillales</taxon>
        <taxon>Rhodospirillaceae</taxon>
        <taxon>Ferruginivarius</taxon>
    </lineage>
</organism>
<dbReference type="Proteomes" id="UP000253941">
    <property type="component" value="Unassembled WGS sequence"/>
</dbReference>
<feature type="transmembrane region" description="Helical" evidence="1">
    <location>
        <begin position="67"/>
        <end position="88"/>
    </location>
</feature>
<accession>A0A369TA70</accession>
<proteinExistence type="predicted"/>
<dbReference type="AlphaFoldDB" id="A0A369TA70"/>
<feature type="transmembrane region" description="Helical" evidence="1">
    <location>
        <begin position="37"/>
        <end position="55"/>
    </location>
</feature>
<evidence type="ECO:0000256" key="1">
    <source>
        <dbReference type="SAM" id="Phobius"/>
    </source>
</evidence>
<keyword evidence="1" id="KW-0812">Transmembrane</keyword>
<gene>
    <name evidence="2" type="ORF">DRB17_08325</name>
</gene>
<feature type="transmembrane region" description="Helical" evidence="1">
    <location>
        <begin position="243"/>
        <end position="269"/>
    </location>
</feature>
<dbReference type="EMBL" id="QPMH01000006">
    <property type="protein sequence ID" value="RDD62229.1"/>
    <property type="molecule type" value="Genomic_DNA"/>
</dbReference>
<evidence type="ECO:0000313" key="3">
    <source>
        <dbReference type="Proteomes" id="UP000253941"/>
    </source>
</evidence>
<feature type="transmembrane region" description="Helical" evidence="1">
    <location>
        <begin position="100"/>
        <end position="123"/>
    </location>
</feature>
<keyword evidence="1" id="KW-1133">Transmembrane helix</keyword>